<dbReference type="OrthoDB" id="546632at2759"/>
<feature type="region of interest" description="Disordered" evidence="7">
    <location>
        <begin position="647"/>
        <end position="723"/>
    </location>
</feature>
<evidence type="ECO:0000256" key="3">
    <source>
        <dbReference type="PIRSR" id="PIRSR623088-1"/>
    </source>
</evidence>
<dbReference type="EMBL" id="JAGTXO010000010">
    <property type="protein sequence ID" value="KAG8465343.1"/>
    <property type="molecule type" value="Genomic_DNA"/>
</dbReference>
<evidence type="ECO:0000256" key="2">
    <source>
        <dbReference type="ARBA" id="ARBA00022801"/>
    </source>
</evidence>
<comment type="similarity">
    <text evidence="6">Belongs to the cyclic nucleotide phosphodiesterase family.</text>
</comment>
<dbReference type="CDD" id="cd00077">
    <property type="entry name" value="HDc"/>
    <property type="match status" value="1"/>
</dbReference>
<feature type="transmembrane region" description="Helical" evidence="8">
    <location>
        <begin position="343"/>
        <end position="366"/>
    </location>
</feature>
<evidence type="ECO:0000256" key="5">
    <source>
        <dbReference type="PIRSR" id="PIRSR623088-3"/>
    </source>
</evidence>
<feature type="region of interest" description="Disordered" evidence="7">
    <location>
        <begin position="513"/>
        <end position="546"/>
    </location>
</feature>
<dbReference type="GO" id="GO:0007165">
    <property type="term" value="P:signal transduction"/>
    <property type="evidence" value="ECO:0007669"/>
    <property type="project" value="InterPro"/>
</dbReference>
<evidence type="ECO:0000256" key="4">
    <source>
        <dbReference type="PIRSR" id="PIRSR623088-2"/>
    </source>
</evidence>
<reference evidence="10" key="1">
    <citation type="submission" date="2021-05" db="EMBL/GenBank/DDBJ databases">
        <title>The genome of the haptophyte Pavlova lutheri (Diacronema luteri, Pavlovales) - a model for lipid biosynthesis in eukaryotic algae.</title>
        <authorList>
            <person name="Hulatt C.J."/>
            <person name="Posewitz M.C."/>
        </authorList>
    </citation>
    <scope>NUCLEOTIDE SEQUENCE</scope>
    <source>
        <strain evidence="10">NIVA-4/92</strain>
    </source>
</reference>
<dbReference type="Pfam" id="PF00233">
    <property type="entry name" value="PDEase_I"/>
    <property type="match status" value="1"/>
</dbReference>
<accession>A0A8J5XIV8</accession>
<feature type="binding site" evidence="5">
    <location>
        <position position="1127"/>
    </location>
    <ligand>
        <name>Zn(2+)</name>
        <dbReference type="ChEBI" id="CHEBI:29105"/>
        <label>1</label>
    </ligand>
</feature>
<dbReference type="SMART" id="SM00471">
    <property type="entry name" value="HDc"/>
    <property type="match status" value="1"/>
</dbReference>
<evidence type="ECO:0000313" key="11">
    <source>
        <dbReference type="Proteomes" id="UP000751190"/>
    </source>
</evidence>
<feature type="compositionally biased region" description="Low complexity" evidence="7">
    <location>
        <begin position="54"/>
        <end position="63"/>
    </location>
</feature>
<dbReference type="InterPro" id="IPR003607">
    <property type="entry name" value="HD/PDEase_dom"/>
</dbReference>
<feature type="transmembrane region" description="Helical" evidence="8">
    <location>
        <begin position="269"/>
        <end position="288"/>
    </location>
</feature>
<keyword evidence="2 6" id="KW-0378">Hydrolase</keyword>
<dbReference type="PROSITE" id="PS51845">
    <property type="entry name" value="PDEASE_I_2"/>
    <property type="match status" value="1"/>
</dbReference>
<comment type="caution">
    <text evidence="10">The sequence shown here is derived from an EMBL/GenBank/DDBJ whole genome shotgun (WGS) entry which is preliminary data.</text>
</comment>
<feature type="active site" description="Proton donor" evidence="3">
    <location>
        <position position="974"/>
    </location>
</feature>
<feature type="binding site" evidence="5">
    <location>
        <position position="1014"/>
    </location>
    <ligand>
        <name>Zn(2+)</name>
        <dbReference type="ChEBI" id="CHEBI:29105"/>
        <label>1</label>
    </ligand>
</feature>
<dbReference type="PROSITE" id="PS00126">
    <property type="entry name" value="PDEASE_I_1"/>
    <property type="match status" value="1"/>
</dbReference>
<feature type="binding site" evidence="4">
    <location>
        <position position="1015"/>
    </location>
    <ligand>
        <name>AMP</name>
        <dbReference type="ChEBI" id="CHEBI:456215"/>
    </ligand>
</feature>
<proteinExistence type="inferred from homology"/>
<evidence type="ECO:0000256" key="8">
    <source>
        <dbReference type="SAM" id="Phobius"/>
    </source>
</evidence>
<name>A0A8J5XIV8_DIALT</name>
<feature type="binding site" evidence="5">
    <location>
        <position position="1015"/>
    </location>
    <ligand>
        <name>Zn(2+)</name>
        <dbReference type="ChEBI" id="CHEBI:29105"/>
        <label>1</label>
    </ligand>
</feature>
<evidence type="ECO:0000256" key="7">
    <source>
        <dbReference type="SAM" id="MobiDB-lite"/>
    </source>
</evidence>
<feature type="region of interest" description="Disordered" evidence="7">
    <location>
        <begin position="814"/>
        <end position="839"/>
    </location>
</feature>
<organism evidence="10 11">
    <name type="scientific">Diacronema lutheri</name>
    <name type="common">Unicellular marine alga</name>
    <name type="synonym">Monochrysis lutheri</name>
    <dbReference type="NCBI Taxonomy" id="2081491"/>
    <lineage>
        <taxon>Eukaryota</taxon>
        <taxon>Haptista</taxon>
        <taxon>Haptophyta</taxon>
        <taxon>Pavlovophyceae</taxon>
        <taxon>Pavlovales</taxon>
        <taxon>Pavlovaceae</taxon>
        <taxon>Diacronema</taxon>
    </lineage>
</organism>
<dbReference type="PANTHER" id="PTHR11347">
    <property type="entry name" value="CYCLIC NUCLEOTIDE PHOSPHODIESTERASE"/>
    <property type="match status" value="1"/>
</dbReference>
<dbReference type="Proteomes" id="UP000751190">
    <property type="component" value="Unassembled WGS sequence"/>
</dbReference>
<keyword evidence="1 5" id="KW-0479">Metal-binding</keyword>
<feature type="compositionally biased region" description="Polar residues" evidence="7">
    <location>
        <begin position="676"/>
        <end position="685"/>
    </location>
</feature>
<feature type="binding site" evidence="5">
    <location>
        <position position="1015"/>
    </location>
    <ligand>
        <name>Zn(2+)</name>
        <dbReference type="ChEBI" id="CHEBI:29105"/>
        <label>2</label>
    </ligand>
</feature>
<keyword evidence="8" id="KW-0472">Membrane</keyword>
<dbReference type="GO" id="GO:0004114">
    <property type="term" value="F:3',5'-cyclic-nucleotide phosphodiesterase activity"/>
    <property type="evidence" value="ECO:0007669"/>
    <property type="project" value="InterPro"/>
</dbReference>
<dbReference type="InterPro" id="IPR023174">
    <property type="entry name" value="PDEase_CS"/>
</dbReference>
<feature type="domain" description="PDEase" evidence="9">
    <location>
        <begin position="881"/>
        <end position="1221"/>
    </location>
</feature>
<feature type="binding site" evidence="4">
    <location>
        <position position="1178"/>
    </location>
    <ligand>
        <name>AMP</name>
        <dbReference type="ChEBI" id="CHEBI:456215"/>
    </ligand>
</feature>
<protein>
    <recommendedName>
        <fullName evidence="6">Phosphodiesterase</fullName>
        <ecNumber evidence="6">3.1.4.-</ecNumber>
    </recommendedName>
</protein>
<feature type="compositionally biased region" description="Low complexity" evidence="7">
    <location>
        <begin position="14"/>
        <end position="46"/>
    </location>
</feature>
<feature type="transmembrane region" description="Helical" evidence="8">
    <location>
        <begin position="234"/>
        <end position="254"/>
    </location>
</feature>
<feature type="region of interest" description="Disordered" evidence="7">
    <location>
        <begin position="1"/>
        <end position="65"/>
    </location>
</feature>
<dbReference type="GO" id="GO:0046872">
    <property type="term" value="F:metal ion binding"/>
    <property type="evidence" value="ECO:0007669"/>
    <property type="project" value="UniProtKB-KW"/>
</dbReference>
<gene>
    <name evidence="10" type="ORF">KFE25_002650</name>
</gene>
<keyword evidence="8" id="KW-1133">Transmembrane helix</keyword>
<evidence type="ECO:0000256" key="1">
    <source>
        <dbReference type="ARBA" id="ARBA00022723"/>
    </source>
</evidence>
<dbReference type="InterPro" id="IPR002073">
    <property type="entry name" value="PDEase_catalytic_dom"/>
</dbReference>
<feature type="region of interest" description="Disordered" evidence="7">
    <location>
        <begin position="1287"/>
        <end position="1313"/>
    </location>
</feature>
<dbReference type="EC" id="3.1.4.-" evidence="6"/>
<comment type="cofactor">
    <cofactor evidence="6">
        <name>a divalent metal cation</name>
        <dbReference type="ChEBI" id="CHEBI:60240"/>
    </cofactor>
    <text evidence="6">Binds 2 divalent metal cations per subunit. Site 1 may preferentially bind zinc ions, while site 2 has a preference for magnesium and/or manganese ions.</text>
</comment>
<feature type="binding site" evidence="5">
    <location>
        <position position="978"/>
    </location>
    <ligand>
        <name>Zn(2+)</name>
        <dbReference type="ChEBI" id="CHEBI:29105"/>
        <label>1</label>
    </ligand>
</feature>
<keyword evidence="11" id="KW-1185">Reference proteome</keyword>
<feature type="compositionally biased region" description="Low complexity" evidence="7">
    <location>
        <begin position="713"/>
        <end position="723"/>
    </location>
</feature>
<feature type="transmembrane region" description="Helical" evidence="8">
    <location>
        <begin position="378"/>
        <end position="400"/>
    </location>
</feature>
<dbReference type="Gene3D" id="1.10.1300.10">
    <property type="entry name" value="3'5'-cyclic nucleotide phosphodiesterase, catalytic domain"/>
    <property type="match status" value="1"/>
</dbReference>
<feature type="transmembrane region" description="Helical" evidence="8">
    <location>
        <begin position="300"/>
        <end position="323"/>
    </location>
</feature>
<feature type="compositionally biased region" description="Gly residues" evidence="7">
    <location>
        <begin position="513"/>
        <end position="531"/>
    </location>
</feature>
<evidence type="ECO:0000256" key="6">
    <source>
        <dbReference type="RuleBase" id="RU363067"/>
    </source>
</evidence>
<evidence type="ECO:0000259" key="9">
    <source>
        <dbReference type="PROSITE" id="PS51845"/>
    </source>
</evidence>
<keyword evidence="8" id="KW-0812">Transmembrane</keyword>
<sequence>MVAVHAEGAEEPEGAATSARAAGAQASSFAQGPSAPANAPRSAPLGAPLPPPGASGEPSAPARTPASRLVTIQAPLSRAADGSPSAPFARLAAGVGGAGSVGKAATAMSAVQVLRKKRVAIGAGVATAQRGSHGRRISRAVADAAAAAAAAEAVARIGELHGIIQGLRALTPGGAQIRPADGKRPSARYTGVAESEHAVVIGERHCLAPTAFLTMPQFEVSWQKATKQLTMPRVWITFVIATVIAIAVGVWAIIEIVPDSADAAARRRGYAVIMAIGTSGCALVPLVAHRAHASHFQAVVNGGTVWAGAFVIAFAAFSGELFSEEVPVLSLLMIVNSLQLRASSLYCVAVGLLLFVGWTAAVVRVAPTASLNSATAGAWYVQLIRSGLIFGCALFVSAWGGRSLEYEARKGFLMLSLLESHLRTLDDELHAELSAAAELDSATMANGAPHPPSPLGGGGGSGALPTLVRDLHEPHEAEALRPAWRASGMGGSFTHERMSTRMSGVLASAFGGGARRAPDGVGGGGIGGGEDGGGRERRGGGGACGADGDEELGHGVGAGGQAVRACALGGTATVGNAGAQSRASDLCSLPAGGVASVVETAAGERATCGRRATTTPAASAISSGGVGGGGGGADVSVRVARTSHLRQSRSSALCGSAERSDRFSHGRRSARLSSPIRGTSASSPRASGAMSPTRRGASVGENGEPLPAHRFGDASSAPALGDDAGADGAPAVVVDLESPIVKIQALLDEIAANFDLSPEELALIDEVRIALSLNGASSVFAPNLNSQLTGSTLDTDLKSWLFYEVAKGQQPTLSAGAGAGGASGRAGTPPGLDGAGRGASEVGALKLPGAGTRSTPLAELMAGRTESELVELLVARPGLGLKPDELEQLDFVRVRMHSWEFETEWKAGDGVGESDRLPGIFAGYERCGSRLMAFAMIAAFESFDLLRTLAIPDVVFASLLDAIERSYYDSVPYHCLLHAVDAMHSTFWLLRHGGVDEGLGKEHIFAMLFAAICHDISHPGKNNAFCVQSRAHLALLYNDRSVLENMHASTTIRLLSRPEFEPHLLGKLSADEGKAVRETVIESILATDMAVHFDNLGKFSAQQSQGFDLARAAERNLKLSTLVHLADVATPSKTWGAYKRWLPRLFQEFFDQGDIELAKGLPVAPFMDRRVPAPAKSQIGFCQFIVQPLFDAVSATVPQLEAKLENVETSLHFLKLWAELGPIPWPDAEPGAPAAEPPGAPVHAGVDEASGRPAIFWHAGKEALVTRVPGTVVPIVGMNELMPAPAAPGPATPNATRLLGGDKAGGPRQRTGVSGRFSGITGGRAAPCAASAVLASTGALCAVVAAAGAAGGGDADGVARPANGRT</sequence>
<dbReference type="InterPro" id="IPR036971">
    <property type="entry name" value="PDEase_catalytic_dom_sf"/>
</dbReference>
<dbReference type="InterPro" id="IPR023088">
    <property type="entry name" value="PDEase"/>
</dbReference>
<feature type="binding site" evidence="4">
    <location>
        <begin position="974"/>
        <end position="978"/>
    </location>
    <ligand>
        <name>AMP</name>
        <dbReference type="ChEBI" id="CHEBI:456215"/>
    </ligand>
</feature>
<feature type="region of interest" description="Disordered" evidence="7">
    <location>
        <begin position="443"/>
        <end position="466"/>
    </location>
</feature>
<dbReference type="SUPFAM" id="SSF109604">
    <property type="entry name" value="HD-domain/PDEase-like"/>
    <property type="match status" value="1"/>
</dbReference>
<evidence type="ECO:0000313" key="10">
    <source>
        <dbReference type="EMBL" id="KAG8465343.1"/>
    </source>
</evidence>
<dbReference type="PRINTS" id="PR00387">
    <property type="entry name" value="PDIESTERASE1"/>
</dbReference>
<feature type="binding site" evidence="4">
    <location>
        <position position="1127"/>
    </location>
    <ligand>
        <name>AMP</name>
        <dbReference type="ChEBI" id="CHEBI:456215"/>
    </ligand>
</feature>